<dbReference type="GO" id="GO:0005886">
    <property type="term" value="C:plasma membrane"/>
    <property type="evidence" value="ECO:0007669"/>
    <property type="project" value="TreeGrafter"/>
</dbReference>
<dbReference type="GO" id="GO:0098609">
    <property type="term" value="P:cell-cell adhesion"/>
    <property type="evidence" value="ECO:0007669"/>
    <property type="project" value="TreeGrafter"/>
</dbReference>
<dbReference type="PANTHER" id="PTHR11640">
    <property type="entry name" value="NEPHRIN"/>
    <property type="match status" value="1"/>
</dbReference>
<feature type="domain" description="Ig-like" evidence="8">
    <location>
        <begin position="248"/>
        <end position="328"/>
    </location>
</feature>
<evidence type="ECO:0000256" key="4">
    <source>
        <dbReference type="ARBA" id="ARBA00023180"/>
    </source>
</evidence>
<keyword evidence="6" id="KW-0812">Transmembrane</keyword>
<dbReference type="GO" id="GO:0005911">
    <property type="term" value="C:cell-cell junction"/>
    <property type="evidence" value="ECO:0007669"/>
    <property type="project" value="TreeGrafter"/>
</dbReference>
<feature type="domain" description="Ig-like" evidence="8">
    <location>
        <begin position="637"/>
        <end position="720"/>
    </location>
</feature>
<dbReference type="InterPro" id="IPR013783">
    <property type="entry name" value="Ig-like_fold"/>
</dbReference>
<dbReference type="Gene3D" id="2.60.40.10">
    <property type="entry name" value="Immunoglobulins"/>
    <property type="match status" value="6"/>
</dbReference>
<evidence type="ECO:0000256" key="2">
    <source>
        <dbReference type="ARBA" id="ARBA00023136"/>
    </source>
</evidence>
<dbReference type="InterPro" id="IPR036116">
    <property type="entry name" value="FN3_sf"/>
</dbReference>
<feature type="domain" description="Ig-like" evidence="8">
    <location>
        <begin position="342"/>
        <end position="427"/>
    </location>
</feature>
<evidence type="ECO:0000313" key="11">
    <source>
        <dbReference type="Proteomes" id="UP000828390"/>
    </source>
</evidence>
<feature type="chain" id="PRO_5038564596" description="Nephrin/kirre" evidence="7">
    <location>
        <begin position="21"/>
        <end position="991"/>
    </location>
</feature>
<evidence type="ECO:0000256" key="7">
    <source>
        <dbReference type="SAM" id="SignalP"/>
    </source>
</evidence>
<keyword evidence="3" id="KW-1015">Disulfide bond</keyword>
<dbReference type="SUPFAM" id="SSF49265">
    <property type="entry name" value="Fibronectin type III"/>
    <property type="match status" value="1"/>
</dbReference>
<keyword evidence="6" id="KW-1133">Transmembrane helix</keyword>
<dbReference type="PROSITE" id="PS50835">
    <property type="entry name" value="IG_LIKE"/>
    <property type="match status" value="7"/>
</dbReference>
<feature type="domain" description="Ig-like" evidence="8">
    <location>
        <begin position="540"/>
        <end position="618"/>
    </location>
</feature>
<dbReference type="EMBL" id="JAIWYP010000006">
    <property type="protein sequence ID" value="KAH3812568.1"/>
    <property type="molecule type" value="Genomic_DNA"/>
</dbReference>
<gene>
    <name evidence="10" type="ORF">DPMN_141003</name>
</gene>
<accession>A0A9D4JKW2</accession>
<dbReference type="InterPro" id="IPR051275">
    <property type="entry name" value="Cell_adhesion_signaling"/>
</dbReference>
<evidence type="ECO:0000259" key="8">
    <source>
        <dbReference type="PROSITE" id="PS50835"/>
    </source>
</evidence>
<evidence type="ECO:0000256" key="3">
    <source>
        <dbReference type="ARBA" id="ARBA00023157"/>
    </source>
</evidence>
<proteinExistence type="predicted"/>
<dbReference type="SUPFAM" id="SSF48726">
    <property type="entry name" value="Immunoglobulin"/>
    <property type="match status" value="5"/>
</dbReference>
<dbReference type="PROSITE" id="PS50853">
    <property type="entry name" value="FN3"/>
    <property type="match status" value="1"/>
</dbReference>
<feature type="transmembrane region" description="Helical" evidence="6">
    <location>
        <begin position="833"/>
        <end position="857"/>
    </location>
</feature>
<dbReference type="InterPro" id="IPR003598">
    <property type="entry name" value="Ig_sub2"/>
</dbReference>
<feature type="domain" description="Ig-like" evidence="8">
    <location>
        <begin position="142"/>
        <end position="238"/>
    </location>
</feature>
<keyword evidence="4" id="KW-0325">Glycoprotein</keyword>
<evidence type="ECO:0008006" key="12">
    <source>
        <dbReference type="Google" id="ProtNLM"/>
    </source>
</evidence>
<evidence type="ECO:0000256" key="1">
    <source>
        <dbReference type="ARBA" id="ARBA00004479"/>
    </source>
</evidence>
<feature type="domain" description="Ig-like" evidence="8">
    <location>
        <begin position="441"/>
        <end position="533"/>
    </location>
</feature>
<dbReference type="Pfam" id="PF13927">
    <property type="entry name" value="Ig_3"/>
    <property type="match status" value="1"/>
</dbReference>
<dbReference type="CDD" id="cd00063">
    <property type="entry name" value="FN3"/>
    <property type="match status" value="1"/>
</dbReference>
<feature type="signal peptide" evidence="7">
    <location>
        <begin position="1"/>
        <end position="20"/>
    </location>
</feature>
<reference evidence="10" key="1">
    <citation type="journal article" date="2019" name="bioRxiv">
        <title>The Genome of the Zebra Mussel, Dreissena polymorpha: A Resource for Invasive Species Research.</title>
        <authorList>
            <person name="McCartney M.A."/>
            <person name="Auch B."/>
            <person name="Kono T."/>
            <person name="Mallez S."/>
            <person name="Zhang Y."/>
            <person name="Obille A."/>
            <person name="Becker A."/>
            <person name="Abrahante J.E."/>
            <person name="Garbe J."/>
            <person name="Badalamenti J.P."/>
            <person name="Herman A."/>
            <person name="Mangelson H."/>
            <person name="Liachko I."/>
            <person name="Sullivan S."/>
            <person name="Sone E.D."/>
            <person name="Koren S."/>
            <person name="Silverstein K.A.T."/>
            <person name="Beckman K.B."/>
            <person name="Gohl D.M."/>
        </authorList>
    </citation>
    <scope>NUCLEOTIDE SEQUENCE</scope>
    <source>
        <strain evidence="10">Duluth1</strain>
        <tissue evidence="10">Whole animal</tissue>
    </source>
</reference>
<evidence type="ECO:0000313" key="10">
    <source>
        <dbReference type="EMBL" id="KAH3812568.1"/>
    </source>
</evidence>
<name>A0A9D4JKW2_DREPO</name>
<organism evidence="10 11">
    <name type="scientific">Dreissena polymorpha</name>
    <name type="common">Zebra mussel</name>
    <name type="synonym">Mytilus polymorpha</name>
    <dbReference type="NCBI Taxonomy" id="45954"/>
    <lineage>
        <taxon>Eukaryota</taxon>
        <taxon>Metazoa</taxon>
        <taxon>Spiralia</taxon>
        <taxon>Lophotrochozoa</taxon>
        <taxon>Mollusca</taxon>
        <taxon>Bivalvia</taxon>
        <taxon>Autobranchia</taxon>
        <taxon>Heteroconchia</taxon>
        <taxon>Euheterodonta</taxon>
        <taxon>Imparidentia</taxon>
        <taxon>Neoheterodontei</taxon>
        <taxon>Myida</taxon>
        <taxon>Dreissenoidea</taxon>
        <taxon>Dreissenidae</taxon>
        <taxon>Dreissena</taxon>
    </lineage>
</organism>
<keyword evidence="7" id="KW-0732">Signal</keyword>
<dbReference type="SMART" id="SM00060">
    <property type="entry name" value="FN3"/>
    <property type="match status" value="1"/>
</dbReference>
<dbReference type="InterPro" id="IPR036179">
    <property type="entry name" value="Ig-like_dom_sf"/>
</dbReference>
<feature type="domain" description="Ig-like" evidence="8">
    <location>
        <begin position="25"/>
        <end position="108"/>
    </location>
</feature>
<sequence>MGGFTVSCMLFVIGIFTVKGYETSPPILTVDVDDIFVNSNITLTCLTSSPPISVVWFKTEQGSKQEEQVIAQKWLQDSLSCRSNNDATECYCTSSQVYSCSIKSVNVTNDGQSWHCEANYKNVYGNLQSYRSGVFTFKLILPLTNLTILPKTSVAYPVFNVTSNFTCITSLTRPAASVHWFNDNNNITHLATCSQKNDVTSSELKYISNTTGYSSGKISCVANYKYNVISTSLTAYLSIQVQFPVSKPIVTINDLSASTTLAIREGRLVHLNCSSSGYPQPFYNWTYPDGRATGSLLSISFARNNGNVSCKAFNVMRTLDGTNSAQVTEQINALNINVLYPPVITQLTSNGKNIDMIYSAIKTLRGDNINIVCTSDANPPATVLWRDQLIPSPTLNVTSVQYDAVWTCQASNSMTEYDGVASTSSVTKTVSVSVLYGPGVPIITYRILPNSDERWNVPNGLIRVVVGRTIMCMCSVDSFPASTYTWNTGHERSIQTIANVTRTTNTTYICTTRNFMDTSFKGSAVGSNSSSVNIDVLYGPASIALKYNNVTSIGHALPVIKGWSFTLLCSAISNPAPRYAWSGPVDQEGDVLIIRNVTNDTNRNVTCRAENTMVDSVGKRVIGTAQVAVLIELLYSPDVQRLQNQTVLLNTSFTVLCNLTDVGNPPASNFSWIRRDNQTVVGTGKTLTLNNIGLADEGEYQCNASNRMQSIGNEVVYGFSQSTFFINVGSIPETPQNVHVSQKGITELELQWIPGFNGGAEQTFQIIYKKINIESWTETHAPANNTRHTLSGLSAGTAYRCKMRAENIYGISPWTEDITVYTLLENDSQSSTLSAVGGAVGGVIGCIAIIAVAIGVYRYRFHDLALPTFCIWDNVRRSLQRKRRQCETYDNLDTDTYTIRYYDDIVREKRNLADTSSGSYETYDFGNVVQQRQANTYTTFPGVEMRELTGPPNDILQDSQALAKEEIASFSFEPKLIGEEEDYVNIKLSGL</sequence>
<keyword evidence="11" id="KW-1185">Reference proteome</keyword>
<protein>
    <recommendedName>
        <fullName evidence="12">Nephrin/kirre</fullName>
    </recommendedName>
</protein>
<dbReference type="SMART" id="SM00408">
    <property type="entry name" value="IGc2"/>
    <property type="match status" value="4"/>
</dbReference>
<dbReference type="Proteomes" id="UP000828390">
    <property type="component" value="Unassembled WGS sequence"/>
</dbReference>
<dbReference type="InterPro" id="IPR003599">
    <property type="entry name" value="Ig_sub"/>
</dbReference>
<dbReference type="SMART" id="SM00409">
    <property type="entry name" value="IG"/>
    <property type="match status" value="5"/>
</dbReference>
<dbReference type="InterPro" id="IPR007110">
    <property type="entry name" value="Ig-like_dom"/>
</dbReference>
<feature type="domain" description="Fibronectin type-III" evidence="9">
    <location>
        <begin position="734"/>
        <end position="825"/>
    </location>
</feature>
<keyword evidence="2 6" id="KW-0472">Membrane</keyword>
<dbReference type="Pfam" id="PF00041">
    <property type="entry name" value="fn3"/>
    <property type="match status" value="1"/>
</dbReference>
<dbReference type="GO" id="GO:0050839">
    <property type="term" value="F:cell adhesion molecule binding"/>
    <property type="evidence" value="ECO:0007669"/>
    <property type="project" value="TreeGrafter"/>
</dbReference>
<evidence type="ECO:0000256" key="5">
    <source>
        <dbReference type="ARBA" id="ARBA00023319"/>
    </source>
</evidence>
<dbReference type="PANTHER" id="PTHR11640:SF31">
    <property type="entry name" value="IRREGULAR CHIASM C-ROUGHEST PROTEIN-RELATED"/>
    <property type="match status" value="1"/>
</dbReference>
<keyword evidence="5" id="KW-0393">Immunoglobulin domain</keyword>
<evidence type="ECO:0000259" key="9">
    <source>
        <dbReference type="PROSITE" id="PS50853"/>
    </source>
</evidence>
<comment type="subcellular location">
    <subcellularLocation>
        <location evidence="1">Membrane</location>
        <topology evidence="1">Single-pass type I membrane protein</topology>
    </subcellularLocation>
</comment>
<dbReference type="AlphaFoldDB" id="A0A9D4JKW2"/>
<evidence type="ECO:0000256" key="6">
    <source>
        <dbReference type="SAM" id="Phobius"/>
    </source>
</evidence>
<comment type="caution">
    <text evidence="10">The sequence shown here is derived from an EMBL/GenBank/DDBJ whole genome shotgun (WGS) entry which is preliminary data.</text>
</comment>
<dbReference type="InterPro" id="IPR003961">
    <property type="entry name" value="FN3_dom"/>
</dbReference>
<reference evidence="10" key="2">
    <citation type="submission" date="2020-11" db="EMBL/GenBank/DDBJ databases">
        <authorList>
            <person name="McCartney M.A."/>
            <person name="Auch B."/>
            <person name="Kono T."/>
            <person name="Mallez S."/>
            <person name="Becker A."/>
            <person name="Gohl D.M."/>
            <person name="Silverstein K.A.T."/>
            <person name="Koren S."/>
            <person name="Bechman K.B."/>
            <person name="Herman A."/>
            <person name="Abrahante J.E."/>
            <person name="Garbe J."/>
        </authorList>
    </citation>
    <scope>NUCLEOTIDE SEQUENCE</scope>
    <source>
        <strain evidence="10">Duluth1</strain>
        <tissue evidence="10">Whole animal</tissue>
    </source>
</reference>